<evidence type="ECO:0000256" key="10">
    <source>
        <dbReference type="ARBA" id="ARBA00022840"/>
    </source>
</evidence>
<keyword evidence="13" id="KW-0472">Membrane</keyword>
<dbReference type="SMART" id="SM00388">
    <property type="entry name" value="HisKA"/>
    <property type="match status" value="1"/>
</dbReference>
<keyword evidence="4" id="KW-1003">Cell membrane</keyword>
<evidence type="ECO:0000256" key="6">
    <source>
        <dbReference type="ARBA" id="ARBA00022553"/>
    </source>
</evidence>
<evidence type="ECO:0000313" key="20">
    <source>
        <dbReference type="Proteomes" id="UP000582837"/>
    </source>
</evidence>
<sequence length="493" mass="52090">MAVLDGGEAGGDRVARLEEEIAELRLRVADAERGSAHKSRFIRHVSHEFRTPLSSIIGFTSLLEREADTLSAAERTEYLAIVLRNSRHLLHVVNDLLNISKVEAGALEVTLVPLRPADVAASVIASIGPLADEHGAEIVLDGGDTVPVLADSGRLRQVLFNLLENAVKYSPPGSRIDVRIREEAGEVRIEVSDPGPGITPDDQARLFIEFSRVNPPGLRVSGAGLGLALSRMLTEAMGGRIGVRSAPGEGSTFWIALRAATERELSRVRPARAEPAPARGAGQVVAVVDDDADIRAYAGAILSRGGYGVAADDGTPGVGMRLADARPAVVLLDLHLGGRSGADVLAELRGHDGLAHVPVLSFTAGALSDPDPPGFAGRITKPVEADVLLESVGRTLLADAAAPHEEDDFLAPLRQRFQEGLEARLREIERAVAAEDGEALRRELHKLRGAAAGYGFDALARLGDAAEHALGGGDAEAAVAVLMDRLRAELPER</sequence>
<dbReference type="PROSITE" id="PS50110">
    <property type="entry name" value="RESPONSE_REGULATORY"/>
    <property type="match status" value="1"/>
</dbReference>
<dbReference type="InterPro" id="IPR003661">
    <property type="entry name" value="HisK_dim/P_dom"/>
</dbReference>
<dbReference type="SMART" id="SM00387">
    <property type="entry name" value="HATPase_c"/>
    <property type="match status" value="1"/>
</dbReference>
<evidence type="ECO:0000256" key="7">
    <source>
        <dbReference type="ARBA" id="ARBA00022679"/>
    </source>
</evidence>
<dbReference type="InterPro" id="IPR003594">
    <property type="entry name" value="HATPase_dom"/>
</dbReference>
<evidence type="ECO:0000256" key="3">
    <source>
        <dbReference type="ARBA" id="ARBA00012438"/>
    </source>
</evidence>
<evidence type="ECO:0000256" key="14">
    <source>
        <dbReference type="PROSITE-ProRule" id="PRU00110"/>
    </source>
</evidence>
<dbReference type="InterPro" id="IPR001789">
    <property type="entry name" value="Sig_transdc_resp-reg_receiver"/>
</dbReference>
<keyword evidence="11" id="KW-1133">Transmembrane helix</keyword>
<accession>A0A841H6B5</accession>
<keyword evidence="10" id="KW-0067">ATP-binding</keyword>
<evidence type="ECO:0000256" key="5">
    <source>
        <dbReference type="ARBA" id="ARBA00022519"/>
    </source>
</evidence>
<keyword evidence="8" id="KW-0812">Transmembrane</keyword>
<feature type="modified residue" description="Phosphohistidine" evidence="14">
    <location>
        <position position="445"/>
    </location>
</feature>
<dbReference type="InterPro" id="IPR005467">
    <property type="entry name" value="His_kinase_dom"/>
</dbReference>
<evidence type="ECO:0000259" key="16">
    <source>
        <dbReference type="PROSITE" id="PS50109"/>
    </source>
</evidence>
<dbReference type="InterPro" id="IPR036097">
    <property type="entry name" value="HisK_dim/P_sf"/>
</dbReference>
<evidence type="ECO:0000259" key="17">
    <source>
        <dbReference type="PROSITE" id="PS50110"/>
    </source>
</evidence>
<dbReference type="SUPFAM" id="SSF47384">
    <property type="entry name" value="Homodimeric domain of signal transducing histidine kinase"/>
    <property type="match status" value="1"/>
</dbReference>
<dbReference type="FunFam" id="3.30.565.10:FF:000006">
    <property type="entry name" value="Sensor histidine kinase WalK"/>
    <property type="match status" value="1"/>
</dbReference>
<dbReference type="PRINTS" id="PR00344">
    <property type="entry name" value="BCTRLSENSOR"/>
</dbReference>
<dbReference type="SUPFAM" id="SSF47226">
    <property type="entry name" value="Histidine-containing phosphotransfer domain, HPT domain"/>
    <property type="match status" value="1"/>
</dbReference>
<dbReference type="SUPFAM" id="SSF55874">
    <property type="entry name" value="ATPase domain of HSP90 chaperone/DNA topoisomerase II/histidine kinase"/>
    <property type="match status" value="1"/>
</dbReference>
<name>A0A841H6B5_9BACT</name>
<keyword evidence="6 15" id="KW-0597">Phosphoprotein</keyword>
<evidence type="ECO:0000313" key="19">
    <source>
        <dbReference type="EMBL" id="MBB6073406.1"/>
    </source>
</evidence>
<dbReference type="InterPro" id="IPR011006">
    <property type="entry name" value="CheY-like_superfamily"/>
</dbReference>
<feature type="domain" description="Response regulatory" evidence="17">
    <location>
        <begin position="284"/>
        <end position="396"/>
    </location>
</feature>
<evidence type="ECO:0000256" key="9">
    <source>
        <dbReference type="ARBA" id="ARBA00022777"/>
    </source>
</evidence>
<feature type="domain" description="HPt" evidence="18">
    <location>
        <begin position="406"/>
        <end position="493"/>
    </location>
</feature>
<feature type="modified residue" description="4-aspartylphosphate" evidence="15">
    <location>
        <position position="333"/>
    </location>
</feature>
<dbReference type="CDD" id="cd00082">
    <property type="entry name" value="HisKA"/>
    <property type="match status" value="1"/>
</dbReference>
<evidence type="ECO:0000256" key="11">
    <source>
        <dbReference type="ARBA" id="ARBA00022989"/>
    </source>
</evidence>
<dbReference type="PANTHER" id="PTHR43047">
    <property type="entry name" value="TWO-COMPONENT HISTIDINE PROTEIN KINASE"/>
    <property type="match status" value="1"/>
</dbReference>
<evidence type="ECO:0000256" key="2">
    <source>
        <dbReference type="ARBA" id="ARBA00004429"/>
    </source>
</evidence>
<evidence type="ECO:0000256" key="8">
    <source>
        <dbReference type="ARBA" id="ARBA00022692"/>
    </source>
</evidence>
<dbReference type="CDD" id="cd00088">
    <property type="entry name" value="HPT"/>
    <property type="match status" value="1"/>
</dbReference>
<feature type="domain" description="Histidine kinase" evidence="16">
    <location>
        <begin position="44"/>
        <end position="261"/>
    </location>
</feature>
<dbReference type="EMBL" id="JACHIA010000024">
    <property type="protein sequence ID" value="MBB6073406.1"/>
    <property type="molecule type" value="Genomic_DNA"/>
</dbReference>
<dbReference type="InterPro" id="IPR036641">
    <property type="entry name" value="HPT_dom_sf"/>
</dbReference>
<gene>
    <name evidence="19" type="ORF">HNQ61_005073</name>
</gene>
<evidence type="ECO:0000259" key="18">
    <source>
        <dbReference type="PROSITE" id="PS50894"/>
    </source>
</evidence>
<dbReference type="SMART" id="SM00448">
    <property type="entry name" value="REC"/>
    <property type="match status" value="1"/>
</dbReference>
<dbReference type="EC" id="2.7.13.3" evidence="3"/>
<evidence type="ECO:0000256" key="1">
    <source>
        <dbReference type="ARBA" id="ARBA00000085"/>
    </source>
</evidence>
<keyword evidence="7" id="KW-0808">Transferase</keyword>
<dbReference type="Pfam" id="PF00512">
    <property type="entry name" value="HisKA"/>
    <property type="match status" value="1"/>
</dbReference>
<dbReference type="Pfam" id="PF01627">
    <property type="entry name" value="Hpt"/>
    <property type="match status" value="1"/>
</dbReference>
<dbReference type="SUPFAM" id="SSF52172">
    <property type="entry name" value="CheY-like"/>
    <property type="match status" value="1"/>
</dbReference>
<dbReference type="InterPro" id="IPR008207">
    <property type="entry name" value="Sig_transdc_His_kin_Hpt_dom"/>
</dbReference>
<comment type="catalytic activity">
    <reaction evidence="1">
        <text>ATP + protein L-histidine = ADP + protein N-phospho-L-histidine.</text>
        <dbReference type="EC" id="2.7.13.3"/>
    </reaction>
</comment>
<dbReference type="PROSITE" id="PS50894">
    <property type="entry name" value="HPT"/>
    <property type="match status" value="1"/>
</dbReference>
<comment type="subcellular location">
    <subcellularLocation>
        <location evidence="2">Cell inner membrane</location>
        <topology evidence="2">Multi-pass membrane protein</topology>
    </subcellularLocation>
</comment>
<keyword evidence="20" id="KW-1185">Reference proteome</keyword>
<evidence type="ECO:0000256" key="15">
    <source>
        <dbReference type="PROSITE-ProRule" id="PRU00169"/>
    </source>
</evidence>
<keyword evidence="12" id="KW-0902">Two-component regulatory system</keyword>
<proteinExistence type="predicted"/>
<dbReference type="PANTHER" id="PTHR43047:SF72">
    <property type="entry name" value="OSMOSENSING HISTIDINE PROTEIN KINASE SLN1"/>
    <property type="match status" value="1"/>
</dbReference>
<dbReference type="Pfam" id="PF02518">
    <property type="entry name" value="HATPase_c"/>
    <property type="match status" value="1"/>
</dbReference>
<dbReference type="Gene3D" id="1.10.287.130">
    <property type="match status" value="1"/>
</dbReference>
<keyword evidence="5" id="KW-0997">Cell inner membrane</keyword>
<dbReference type="FunFam" id="1.10.287.130:FF:000001">
    <property type="entry name" value="Two-component sensor histidine kinase"/>
    <property type="match status" value="1"/>
</dbReference>
<dbReference type="InterPro" id="IPR036890">
    <property type="entry name" value="HATPase_C_sf"/>
</dbReference>
<dbReference type="InterPro" id="IPR004358">
    <property type="entry name" value="Sig_transdc_His_kin-like_C"/>
</dbReference>
<dbReference type="GO" id="GO:0000155">
    <property type="term" value="F:phosphorelay sensor kinase activity"/>
    <property type="evidence" value="ECO:0007669"/>
    <property type="project" value="InterPro"/>
</dbReference>
<dbReference type="Gene3D" id="1.20.120.160">
    <property type="entry name" value="HPT domain"/>
    <property type="match status" value="1"/>
</dbReference>
<keyword evidence="9 19" id="KW-0418">Kinase</keyword>
<dbReference type="Gene3D" id="3.40.50.2300">
    <property type="match status" value="1"/>
</dbReference>
<evidence type="ECO:0000256" key="12">
    <source>
        <dbReference type="ARBA" id="ARBA00023012"/>
    </source>
</evidence>
<dbReference type="RefSeq" id="WP_170039153.1">
    <property type="nucleotide sequence ID" value="NZ_JABDTL010000002.1"/>
</dbReference>
<dbReference type="Pfam" id="PF00072">
    <property type="entry name" value="Response_reg"/>
    <property type="match status" value="1"/>
</dbReference>
<dbReference type="GO" id="GO:0005886">
    <property type="term" value="C:plasma membrane"/>
    <property type="evidence" value="ECO:0007669"/>
    <property type="project" value="UniProtKB-SubCell"/>
</dbReference>
<dbReference type="GO" id="GO:0009927">
    <property type="term" value="F:histidine phosphotransfer kinase activity"/>
    <property type="evidence" value="ECO:0007669"/>
    <property type="project" value="TreeGrafter"/>
</dbReference>
<protein>
    <recommendedName>
        <fullName evidence="3">histidine kinase</fullName>
        <ecNumber evidence="3">2.7.13.3</ecNumber>
    </recommendedName>
</protein>
<dbReference type="Gene3D" id="3.30.565.10">
    <property type="entry name" value="Histidine kinase-like ATPase, C-terminal domain"/>
    <property type="match status" value="1"/>
</dbReference>
<keyword evidence="10" id="KW-0547">Nucleotide-binding</keyword>
<dbReference type="AlphaFoldDB" id="A0A841H6B5"/>
<reference evidence="19 20" key="1">
    <citation type="submission" date="2020-08" db="EMBL/GenBank/DDBJ databases">
        <title>Genomic Encyclopedia of Type Strains, Phase IV (KMG-IV): sequencing the most valuable type-strain genomes for metagenomic binning, comparative biology and taxonomic classification.</title>
        <authorList>
            <person name="Goeker M."/>
        </authorList>
    </citation>
    <scope>NUCLEOTIDE SEQUENCE [LARGE SCALE GENOMIC DNA]</scope>
    <source>
        <strain evidence="19 20">DSM 29007</strain>
    </source>
</reference>
<dbReference type="Proteomes" id="UP000582837">
    <property type="component" value="Unassembled WGS sequence"/>
</dbReference>
<organism evidence="19 20">
    <name type="scientific">Longimicrobium terrae</name>
    <dbReference type="NCBI Taxonomy" id="1639882"/>
    <lineage>
        <taxon>Bacteria</taxon>
        <taxon>Pseudomonadati</taxon>
        <taxon>Gemmatimonadota</taxon>
        <taxon>Longimicrobiia</taxon>
        <taxon>Longimicrobiales</taxon>
        <taxon>Longimicrobiaceae</taxon>
        <taxon>Longimicrobium</taxon>
    </lineage>
</organism>
<evidence type="ECO:0000256" key="13">
    <source>
        <dbReference type="ARBA" id="ARBA00023136"/>
    </source>
</evidence>
<evidence type="ECO:0000256" key="4">
    <source>
        <dbReference type="ARBA" id="ARBA00022475"/>
    </source>
</evidence>
<comment type="caution">
    <text evidence="19">The sequence shown here is derived from an EMBL/GenBank/DDBJ whole genome shotgun (WGS) entry which is preliminary data.</text>
</comment>
<dbReference type="PROSITE" id="PS50109">
    <property type="entry name" value="HIS_KIN"/>
    <property type="match status" value="1"/>
</dbReference>